<dbReference type="OrthoDB" id="239865at2759"/>
<accession>A0A086TL24</accession>
<dbReference type="EMBL" id="KN042431">
    <property type="protein sequence ID" value="KFH62651.1"/>
    <property type="molecule type" value="Genomic_DNA"/>
</dbReference>
<evidence type="ECO:0000313" key="3">
    <source>
        <dbReference type="Proteomes" id="UP000243308"/>
    </source>
</evidence>
<dbReference type="Pfam" id="PF00400">
    <property type="entry name" value="WD40"/>
    <property type="match status" value="4"/>
</dbReference>
<feature type="compositionally biased region" description="Acidic residues" evidence="1">
    <location>
        <begin position="432"/>
        <end position="443"/>
    </location>
</feature>
<dbReference type="Proteomes" id="UP000243308">
    <property type="component" value="Unassembled WGS sequence"/>
</dbReference>
<dbReference type="InterPro" id="IPR015943">
    <property type="entry name" value="WD40/YVTN_repeat-like_dom_sf"/>
</dbReference>
<dbReference type="Gene3D" id="2.130.10.10">
    <property type="entry name" value="YVTN repeat-like/Quinoprotein amine dehydrogenase"/>
    <property type="match status" value="2"/>
</dbReference>
<feature type="region of interest" description="Disordered" evidence="1">
    <location>
        <begin position="494"/>
        <end position="525"/>
    </location>
</feature>
<proteinExistence type="predicted"/>
<gene>
    <name evidence="2" type="ORF">MVEG_12043</name>
</gene>
<keyword evidence="3" id="KW-1185">Reference proteome</keyword>
<sequence length="525" mass="58405">MTLEQPDTTSLQQVESTDTELNHIATNPQVEYSQTQYDEMSTVDSWQAQTYQVYDCTFDPTANNYGISPSFSTGTNFNTTVGDSRLNLGIKDDSTKRSNGRENNYFKALKWSPDGTCLLSSSNDNCLRIFALPDASTSTIEDTQLTPGITIREGEVIYDMCWYPGMTTLDPATCCVLSSSRDHPVHLWDAFTGELRCSYTIVDHCEVNLAPNSLTFNLDGSKIYCGSNNMVEIFDTTRPGKDSTKRPTCPTRRSKKGQKGVISSLAFNPDHSNLYAAGSYLKTIGLYDGRADELLLQGQKRPPMGAVTQVKFTPDGLHLYSASRQDSYIRCWDIRNTAQVLHRIERPGDFTNQRLSFDISSDGKWLSTGDMNGDISIFNLENPVDGEIERLTARIRGHEDVISAAAFHPSNSLLATSSGQRKYDLDLSEPPSSEDDSESDSEDQQSARKTQPPPLTIATSETTETTIDNSIRLWSIPGEYKWYVNGQQWTEETVSEHVATEPLANDSIPEVENTSVQEDEILAPE</sequence>
<dbReference type="InterPro" id="IPR036322">
    <property type="entry name" value="WD40_repeat_dom_sf"/>
</dbReference>
<dbReference type="InterPro" id="IPR001680">
    <property type="entry name" value="WD40_rpt"/>
</dbReference>
<dbReference type="InterPro" id="IPR051150">
    <property type="entry name" value="SWT21/TCAB1_mRNA_Telomere"/>
</dbReference>
<protein>
    <submittedName>
        <fullName evidence="2">Uncharacterized protein</fullName>
    </submittedName>
</protein>
<feature type="region of interest" description="Disordered" evidence="1">
    <location>
        <begin position="418"/>
        <end position="463"/>
    </location>
</feature>
<dbReference type="SUPFAM" id="SSF50978">
    <property type="entry name" value="WD40 repeat-like"/>
    <property type="match status" value="1"/>
</dbReference>
<dbReference type="SMART" id="SM00320">
    <property type="entry name" value="WD40"/>
    <property type="match status" value="7"/>
</dbReference>
<organism evidence="2 3">
    <name type="scientific">Podila verticillata NRRL 6337</name>
    <dbReference type="NCBI Taxonomy" id="1069443"/>
    <lineage>
        <taxon>Eukaryota</taxon>
        <taxon>Fungi</taxon>
        <taxon>Fungi incertae sedis</taxon>
        <taxon>Mucoromycota</taxon>
        <taxon>Mortierellomycotina</taxon>
        <taxon>Mortierellomycetes</taxon>
        <taxon>Mortierellales</taxon>
        <taxon>Mortierellaceae</taxon>
        <taxon>Podila</taxon>
    </lineage>
</organism>
<dbReference type="PANTHER" id="PTHR13211">
    <property type="entry name" value="TELOMERASE CAJAL BODY PROTEIN 1"/>
    <property type="match status" value="1"/>
</dbReference>
<dbReference type="AlphaFoldDB" id="A0A086TL24"/>
<reference evidence="2 3" key="1">
    <citation type="submission" date="2011-02" db="EMBL/GenBank/DDBJ databases">
        <title>The Genome Sequence of Mortierella verticillata NRRL 6337.</title>
        <authorList>
            <consortium name="The Broad Institute Genome Sequencing Platform"/>
            <person name="Russ C."/>
            <person name="Cuomo C."/>
            <person name="Burger G."/>
            <person name="Gray M.W."/>
            <person name="Holland P.W.H."/>
            <person name="King N."/>
            <person name="Lang F.B.F."/>
            <person name="Roger A.J."/>
            <person name="Ruiz-Trillo I."/>
            <person name="Young S.K."/>
            <person name="Zeng Q."/>
            <person name="Gargeya S."/>
            <person name="Alvarado L."/>
            <person name="Berlin A."/>
            <person name="Chapman S.B."/>
            <person name="Chen Z."/>
            <person name="Freedman E."/>
            <person name="Gellesch M."/>
            <person name="Goldberg J."/>
            <person name="Griggs A."/>
            <person name="Gujja S."/>
            <person name="Heilman E."/>
            <person name="Heiman D."/>
            <person name="Howarth C."/>
            <person name="Mehta T."/>
            <person name="Neiman D."/>
            <person name="Pearson M."/>
            <person name="Roberts A."/>
            <person name="Saif S."/>
            <person name="Shea T."/>
            <person name="Shenoy N."/>
            <person name="Sisk P."/>
            <person name="Stolte C."/>
            <person name="Sykes S."/>
            <person name="White J."/>
            <person name="Yandava C."/>
            <person name="Haas B."/>
            <person name="Nusbaum C."/>
            <person name="Birren B."/>
        </authorList>
    </citation>
    <scope>NUCLEOTIDE SEQUENCE [LARGE SCALE GENOMIC DNA]</scope>
    <source>
        <strain evidence="2 3">NRRL 6337</strain>
    </source>
</reference>
<dbReference type="PANTHER" id="PTHR13211:SF0">
    <property type="entry name" value="TELOMERASE CAJAL BODY PROTEIN 1"/>
    <property type="match status" value="1"/>
</dbReference>
<evidence type="ECO:0000313" key="2">
    <source>
        <dbReference type="EMBL" id="KFH62651.1"/>
    </source>
</evidence>
<evidence type="ECO:0000256" key="1">
    <source>
        <dbReference type="SAM" id="MobiDB-lite"/>
    </source>
</evidence>
<name>A0A086TL24_9FUNG</name>
<feature type="region of interest" description="Disordered" evidence="1">
    <location>
        <begin position="236"/>
        <end position="257"/>
    </location>
</feature>